<dbReference type="PANTHER" id="PTHR36617:SF16">
    <property type="entry name" value="OS04G0516500 PROTEIN"/>
    <property type="match status" value="1"/>
</dbReference>
<accession>A0AAF0Q6U9</accession>
<dbReference type="EMBL" id="CP133614">
    <property type="protein sequence ID" value="WMV18074.1"/>
    <property type="molecule type" value="Genomic_DNA"/>
</dbReference>
<dbReference type="PANTHER" id="PTHR36617">
    <property type="entry name" value="PROTEIN, PUTATIVE-RELATED"/>
    <property type="match status" value="1"/>
</dbReference>
<gene>
    <name evidence="2" type="ORF">MTR67_011459</name>
</gene>
<keyword evidence="3" id="KW-1185">Reference proteome</keyword>
<reference evidence="2" key="1">
    <citation type="submission" date="2023-08" db="EMBL/GenBank/DDBJ databases">
        <title>A de novo genome assembly of Solanum verrucosum Schlechtendal, a Mexican diploid species geographically isolated from the other diploid A-genome species in potato relatives.</title>
        <authorList>
            <person name="Hosaka K."/>
        </authorList>
    </citation>
    <scope>NUCLEOTIDE SEQUENCE</scope>
    <source>
        <tissue evidence="2">Young leaves</tissue>
    </source>
</reference>
<evidence type="ECO:0000313" key="3">
    <source>
        <dbReference type="Proteomes" id="UP001234989"/>
    </source>
</evidence>
<dbReference type="InterPro" id="IPR026960">
    <property type="entry name" value="RVT-Znf"/>
</dbReference>
<proteinExistence type="predicted"/>
<name>A0AAF0Q6U9_SOLVR</name>
<dbReference type="Pfam" id="PF13966">
    <property type="entry name" value="zf-RVT"/>
    <property type="match status" value="1"/>
</dbReference>
<evidence type="ECO:0000259" key="1">
    <source>
        <dbReference type="Pfam" id="PF13966"/>
    </source>
</evidence>
<evidence type="ECO:0000313" key="2">
    <source>
        <dbReference type="EMBL" id="WMV18074.1"/>
    </source>
</evidence>
<organism evidence="2 3">
    <name type="scientific">Solanum verrucosum</name>
    <dbReference type="NCBI Taxonomy" id="315347"/>
    <lineage>
        <taxon>Eukaryota</taxon>
        <taxon>Viridiplantae</taxon>
        <taxon>Streptophyta</taxon>
        <taxon>Embryophyta</taxon>
        <taxon>Tracheophyta</taxon>
        <taxon>Spermatophyta</taxon>
        <taxon>Magnoliopsida</taxon>
        <taxon>eudicotyledons</taxon>
        <taxon>Gunneridae</taxon>
        <taxon>Pentapetalae</taxon>
        <taxon>asterids</taxon>
        <taxon>lamiids</taxon>
        <taxon>Solanales</taxon>
        <taxon>Solanaceae</taxon>
        <taxon>Solanoideae</taxon>
        <taxon>Solaneae</taxon>
        <taxon>Solanum</taxon>
    </lineage>
</organism>
<dbReference type="Proteomes" id="UP001234989">
    <property type="component" value="Chromosome 3"/>
</dbReference>
<sequence length="272" mass="32171">MMSLFPLPRSIEKKINKARIVFLWQGKKEKKGYNLVKWDTVTLSKQQGGMGIKKLGAHNESLLKKWLWRFCREDMALWRSFISQKYGLQTSWVTEEVIGTFGCSVWKTIRRMWVSFNNNLKYKIGNGEKTSFWNELWIGEEDLKTTFPDLYILSLQQMDKVAQLWSPQGWNLIFRRALNDCEINRVADFLQILNAFPGTTVGPDLPIWKIHSKGSFMVKPCYWSLNFRQTMTTKWPWELVWKVKIPHKVSCFIWLATRRACLTHEVLQRRGI</sequence>
<feature type="domain" description="Reverse transcriptase zinc-binding" evidence="1">
    <location>
        <begin position="216"/>
        <end position="272"/>
    </location>
</feature>
<protein>
    <recommendedName>
        <fullName evidence="1">Reverse transcriptase zinc-binding domain-containing protein</fullName>
    </recommendedName>
</protein>
<dbReference type="AlphaFoldDB" id="A0AAF0Q6U9"/>